<feature type="domain" description="MobA/MobL protein" evidence="4">
    <location>
        <begin position="17"/>
        <end position="207"/>
    </location>
</feature>
<dbReference type="Pfam" id="PF03389">
    <property type="entry name" value="MobA_MobL"/>
    <property type="match status" value="1"/>
</dbReference>
<keyword evidence="2" id="KW-0184">Conjugation</keyword>
<evidence type="ECO:0000256" key="1">
    <source>
        <dbReference type="ARBA" id="ARBA00010873"/>
    </source>
</evidence>
<gene>
    <name evidence="5" type="primary">mobA_1</name>
    <name evidence="5" type="ORF">PD885_01665</name>
</gene>
<proteinExistence type="inferred from homology"/>
<dbReference type="GeneID" id="61894060"/>
<protein>
    <submittedName>
        <fullName evidence="5">Mobilization protein A</fullName>
    </submittedName>
</protein>
<keyword evidence="6" id="KW-1185">Reference proteome</keyword>
<comment type="similarity">
    <text evidence="1">Belongs to the MobA/MobL family.</text>
</comment>
<evidence type="ECO:0000256" key="3">
    <source>
        <dbReference type="SAM" id="MobiDB-lite"/>
    </source>
</evidence>
<dbReference type="Gene3D" id="3.30.930.30">
    <property type="match status" value="1"/>
</dbReference>
<organism evidence="5 6">
    <name type="scientific">Xanthomonas fragariae</name>
    <dbReference type="NCBI Taxonomy" id="48664"/>
    <lineage>
        <taxon>Bacteria</taxon>
        <taxon>Pseudomonadati</taxon>
        <taxon>Pseudomonadota</taxon>
        <taxon>Gammaproteobacteria</taxon>
        <taxon>Lysobacterales</taxon>
        <taxon>Lysobacteraceae</taxon>
        <taxon>Xanthomonas</taxon>
    </lineage>
</organism>
<dbReference type="EMBL" id="LT853882">
    <property type="protein sequence ID" value="SMQ98910.1"/>
    <property type="molecule type" value="Genomic_DNA"/>
</dbReference>
<accession>A0ABY1RNS0</accession>
<feature type="compositionally biased region" description="Polar residues" evidence="3">
    <location>
        <begin position="512"/>
        <end position="527"/>
    </location>
</feature>
<evidence type="ECO:0000256" key="2">
    <source>
        <dbReference type="ARBA" id="ARBA00022971"/>
    </source>
</evidence>
<sequence>MAIYHVSIKSFSRGKGQSSVAAAAYRAGINLRDTAHKTTHKYGKRSGVVSQQMLAPDGAPRWCFDVRSFWDINEQQETRANARVAREVEVSLPNSLDAPQRRMLALDLGQLLVDRYQAAVLVAVHLPGRRGDQRNHHVHLLISARKVDANGLGDRACAEFDARRGAGATEMKVLRGKIASVINAHLIMAGVEARVDHRTLRAQAQDAFKQGDYERARALTRAPKKRISRGEFFQAKRHQKAVALGEKVSPADRRFAQILKECQSSRENRLVHDVPASHNHDAALRDRAREKGQRSFAEQENRRFDDQLYPNGQRPSQQVLNRIHTRYSPLTRQASKVTRLARATGKDAEILNQQAELIEQWLEAQHETARQALDILNSLPGIQIEDCFNQAYEVLMCRRVDHYATKPFLFEDTELLGKSMLRYARMLVSPYRAQCDYLAAKARLSEFDGEAPTAESALAARQAQRAKHLISKRVMKLREWRIKKARCAMDEARKSFEKNFKIDLPIAPGPQDHSSNNTLDSNESGQWQLRFKPPRL</sequence>
<dbReference type="InterPro" id="IPR005053">
    <property type="entry name" value="MobA_MobL"/>
</dbReference>
<evidence type="ECO:0000313" key="6">
    <source>
        <dbReference type="Proteomes" id="UP000195877"/>
    </source>
</evidence>
<name>A0ABY1RNS0_9XANT</name>
<dbReference type="Proteomes" id="UP000195877">
    <property type="component" value="Chromosome 1"/>
</dbReference>
<feature type="region of interest" description="Disordered" evidence="3">
    <location>
        <begin position="506"/>
        <end position="536"/>
    </location>
</feature>
<evidence type="ECO:0000313" key="5">
    <source>
        <dbReference type="EMBL" id="SMQ98910.1"/>
    </source>
</evidence>
<reference evidence="5 6" key="1">
    <citation type="submission" date="2017-05" db="EMBL/GenBank/DDBJ databases">
        <authorList>
            <person name="Blom J."/>
        </authorList>
    </citation>
    <scope>NUCLEOTIDE SEQUENCE [LARGE SCALE GENOMIC DNA]</scope>
    <source>
        <strain evidence="5">PD885</strain>
    </source>
</reference>
<dbReference type="RefSeq" id="WP_088056797.1">
    <property type="nucleotide sequence ID" value="NZ_CP127378.1"/>
</dbReference>
<evidence type="ECO:0000259" key="4">
    <source>
        <dbReference type="Pfam" id="PF03389"/>
    </source>
</evidence>